<reference evidence="1 2" key="1">
    <citation type="journal article" date="2016" name="Nat. Commun.">
        <title>Thousands of microbial genomes shed light on interconnected biogeochemical processes in an aquifer system.</title>
        <authorList>
            <person name="Anantharaman K."/>
            <person name="Brown C.T."/>
            <person name="Hug L.A."/>
            <person name="Sharon I."/>
            <person name="Castelle C.J."/>
            <person name="Probst A.J."/>
            <person name="Thomas B.C."/>
            <person name="Singh A."/>
            <person name="Wilkins M.J."/>
            <person name="Karaoz U."/>
            <person name="Brodie E.L."/>
            <person name="Williams K.H."/>
            <person name="Hubbard S.S."/>
            <person name="Banfield J.F."/>
        </authorList>
    </citation>
    <scope>NUCLEOTIDE SEQUENCE [LARGE SCALE GENOMIC DNA]</scope>
    <source>
        <strain evidence="2">RIFCSPHIGHO2_01_FULL_58_15</strain>
    </source>
</reference>
<sequence>MNIRTAFTTLVRRLHGTFHRSPELSPEAQALFDKLSAIVDEEVERSEEFGLSIFPEHLDKEKWMVFLAVLELSRVNLPNGYGGPDFLFQILYESLLRLMEEEARFYFERLKEQNLTTNMYQAHLTMLCSRIAYMIRNRELG</sequence>
<dbReference type="EMBL" id="MHST01000012">
    <property type="protein sequence ID" value="OHA49207.1"/>
    <property type="molecule type" value="Genomic_DNA"/>
</dbReference>
<dbReference type="Proteomes" id="UP000178690">
    <property type="component" value="Unassembled WGS sequence"/>
</dbReference>
<protein>
    <submittedName>
        <fullName evidence="1">Uncharacterized protein</fullName>
    </submittedName>
</protein>
<accession>A0A1G2PLN0</accession>
<name>A0A1G2PLN0_TERXR</name>
<proteinExistence type="predicted"/>
<evidence type="ECO:0000313" key="1">
    <source>
        <dbReference type="EMBL" id="OHA49207.1"/>
    </source>
</evidence>
<organism evidence="1 2">
    <name type="scientific">Terrybacteria sp. (strain RIFCSPHIGHO2_01_FULL_58_15)</name>
    <dbReference type="NCBI Taxonomy" id="1802363"/>
    <lineage>
        <taxon>Bacteria</taxon>
        <taxon>Candidatus Terryibacteriota</taxon>
    </lineage>
</organism>
<evidence type="ECO:0000313" key="2">
    <source>
        <dbReference type="Proteomes" id="UP000178690"/>
    </source>
</evidence>
<gene>
    <name evidence="1" type="ORF">A2682_00880</name>
</gene>
<dbReference type="AlphaFoldDB" id="A0A1G2PLN0"/>
<comment type="caution">
    <text evidence="1">The sequence shown here is derived from an EMBL/GenBank/DDBJ whole genome shotgun (WGS) entry which is preliminary data.</text>
</comment>